<dbReference type="AlphaFoldDB" id="A0AA49JS56"/>
<dbReference type="Proteomes" id="UP001229955">
    <property type="component" value="Chromosome"/>
</dbReference>
<accession>A0AA49JS56</accession>
<evidence type="ECO:0000313" key="2">
    <source>
        <dbReference type="EMBL" id="WKW13831.1"/>
    </source>
</evidence>
<protein>
    <recommendedName>
        <fullName evidence="4">Antitoxin</fullName>
    </recommendedName>
</protein>
<organism evidence="1">
    <name type="scientific">Pseudogemmatithrix spongiicola</name>
    <dbReference type="NCBI Taxonomy" id="3062599"/>
    <lineage>
        <taxon>Bacteria</taxon>
        <taxon>Pseudomonadati</taxon>
        <taxon>Gemmatimonadota</taxon>
        <taxon>Gemmatimonadia</taxon>
        <taxon>Gemmatimonadales</taxon>
        <taxon>Gemmatimonadaceae</taxon>
        <taxon>Pseudogemmatithrix</taxon>
    </lineage>
</organism>
<reference evidence="1" key="1">
    <citation type="submission" date="2023-07" db="EMBL/GenBank/DDBJ databases">
        <authorList>
            <person name="Haufschild T."/>
            <person name="Kallscheuer N."/>
            <person name="Hammer J."/>
            <person name="Kohn T."/>
            <person name="Kabuu M."/>
            <person name="Jogler M."/>
            <person name="Wohfarth N."/>
            <person name="Heuer A."/>
            <person name="Rohde M."/>
            <person name="van Teeseling M.C.F."/>
            <person name="Jogler C."/>
        </authorList>
    </citation>
    <scope>NUCLEOTIDE SEQUENCE</scope>
    <source>
        <strain evidence="1">Strain 138</strain>
        <strain evidence="2">Strain 318</strain>
    </source>
</reference>
<evidence type="ECO:0008006" key="4">
    <source>
        <dbReference type="Google" id="ProtNLM"/>
    </source>
</evidence>
<accession>A0AA49JXH9</accession>
<name>A0AA49JS56_9BACT</name>
<evidence type="ECO:0000313" key="3">
    <source>
        <dbReference type="Proteomes" id="UP001229955"/>
    </source>
</evidence>
<sequence>MRTTVDLNPDLLNRIRQLADDEGISFKDALNRVVTRGLSESPIAGRQPYTLPKVALGIPKSMDARRMKEFLAQDELKRYARRTTADEPQ</sequence>
<proteinExistence type="predicted"/>
<gene>
    <name evidence="1" type="ORF">Strain138_000155</name>
    <name evidence="2" type="ORF">Strain318_000155</name>
</gene>
<dbReference type="EMBL" id="CP130612">
    <property type="protein sequence ID" value="WKW10922.1"/>
    <property type="molecule type" value="Genomic_DNA"/>
</dbReference>
<dbReference type="EMBL" id="CP130613">
    <property type="protein sequence ID" value="WKW13831.1"/>
    <property type="molecule type" value="Genomic_DNA"/>
</dbReference>
<dbReference type="KEGG" id="pspc:Strain318_000155"/>
<dbReference type="RefSeq" id="WP_367886633.1">
    <property type="nucleotide sequence ID" value="NZ_CP130612.1"/>
</dbReference>
<keyword evidence="3" id="KW-1185">Reference proteome</keyword>
<evidence type="ECO:0000313" key="1">
    <source>
        <dbReference type="EMBL" id="WKW10922.1"/>
    </source>
</evidence>